<sequence length="617" mass="67263">MTGAGSLRQRLAALVFIIAVLSISFICLWPMLTSPTIIESSLAARSTTPLLSSLAPGIPTQGIAPIGSPGANTANISTCARTGCDNPSLKRLKHRPKRKHTSGPIRLDRSILPILESLHSDDLAYRLATSHKKRSGRSWTPFVDRLPEARSGSHRSRHSRRDDTHDSRSGSEANLDAGVKMSESGGATLEDLAAYDAQFCPGPGPCRFLLPYRIGEQESKARQHLAQVARLAEVLNRTLVLPNVGRSRVGACARWPFGAYYDAGLQSLPGGEGESGKGEENGVYARGVDLEKFRAWVHGRPTRPALGSVQLQTRASVSETDINMDLEVVAALPNASPMSYTPCLRKLGLGSLRSSPSPPSSPFDNQAEPVSAGMTILVAQDKLHRPPYEPYPGSRVIDLIFKSPAINNAQVLVLEYDLRHPIFSPADIIIDDHLRYAPWLHTLAHRLIERAKPNIGVHWRMEGVPPQNLEPCARDLVNVLSDLALEDGSERGVIWLATDYPGLIQVDNSVSMPSTSMKSTTFTSNTSAVEPALDVLRSSVRPGGLLEGWKLTELDEQIRHAELAEKMSEKLTVDEGLLEDSGVVDARQNRFMASEEHDDNIVQLFGESTAFAEFRNG</sequence>
<accession>A0A5M3N116</accession>
<protein>
    <submittedName>
        <fullName evidence="3">Uncharacterized protein</fullName>
    </submittedName>
</protein>
<dbReference type="OrthoDB" id="2020419at2759"/>
<evidence type="ECO:0000313" key="4">
    <source>
        <dbReference type="Proteomes" id="UP000053558"/>
    </source>
</evidence>
<evidence type="ECO:0000256" key="1">
    <source>
        <dbReference type="SAM" id="MobiDB-lite"/>
    </source>
</evidence>
<keyword evidence="2" id="KW-1133">Transmembrane helix</keyword>
<name>A0A5M3N116_CONPW</name>
<dbReference type="KEGG" id="cput:CONPUDRAFT_151595"/>
<proteinExistence type="predicted"/>
<dbReference type="GeneID" id="19202888"/>
<dbReference type="Proteomes" id="UP000053558">
    <property type="component" value="Unassembled WGS sequence"/>
</dbReference>
<comment type="caution">
    <text evidence="3">The sequence shown here is derived from an EMBL/GenBank/DDBJ whole genome shotgun (WGS) entry which is preliminary data.</text>
</comment>
<organism evidence="3 4">
    <name type="scientific">Coniophora puteana (strain RWD-64-598)</name>
    <name type="common">Brown rot fungus</name>
    <dbReference type="NCBI Taxonomy" id="741705"/>
    <lineage>
        <taxon>Eukaryota</taxon>
        <taxon>Fungi</taxon>
        <taxon>Dikarya</taxon>
        <taxon>Basidiomycota</taxon>
        <taxon>Agaricomycotina</taxon>
        <taxon>Agaricomycetes</taxon>
        <taxon>Agaricomycetidae</taxon>
        <taxon>Boletales</taxon>
        <taxon>Coniophorineae</taxon>
        <taxon>Coniophoraceae</taxon>
        <taxon>Coniophora</taxon>
    </lineage>
</organism>
<reference evidence="4" key="1">
    <citation type="journal article" date="2012" name="Science">
        <title>The Paleozoic origin of enzymatic lignin decomposition reconstructed from 31 fungal genomes.</title>
        <authorList>
            <person name="Floudas D."/>
            <person name="Binder M."/>
            <person name="Riley R."/>
            <person name="Barry K."/>
            <person name="Blanchette R.A."/>
            <person name="Henrissat B."/>
            <person name="Martinez A.T."/>
            <person name="Otillar R."/>
            <person name="Spatafora J.W."/>
            <person name="Yadav J.S."/>
            <person name="Aerts A."/>
            <person name="Benoit I."/>
            <person name="Boyd A."/>
            <person name="Carlson A."/>
            <person name="Copeland A."/>
            <person name="Coutinho P.M."/>
            <person name="de Vries R.P."/>
            <person name="Ferreira P."/>
            <person name="Findley K."/>
            <person name="Foster B."/>
            <person name="Gaskell J."/>
            <person name="Glotzer D."/>
            <person name="Gorecki P."/>
            <person name="Heitman J."/>
            <person name="Hesse C."/>
            <person name="Hori C."/>
            <person name="Igarashi K."/>
            <person name="Jurgens J.A."/>
            <person name="Kallen N."/>
            <person name="Kersten P."/>
            <person name="Kohler A."/>
            <person name="Kuees U."/>
            <person name="Kumar T.K.A."/>
            <person name="Kuo A."/>
            <person name="LaButti K."/>
            <person name="Larrondo L.F."/>
            <person name="Lindquist E."/>
            <person name="Ling A."/>
            <person name="Lombard V."/>
            <person name="Lucas S."/>
            <person name="Lundell T."/>
            <person name="Martin R."/>
            <person name="McLaughlin D.J."/>
            <person name="Morgenstern I."/>
            <person name="Morin E."/>
            <person name="Murat C."/>
            <person name="Nagy L.G."/>
            <person name="Nolan M."/>
            <person name="Ohm R.A."/>
            <person name="Patyshakuliyeva A."/>
            <person name="Rokas A."/>
            <person name="Ruiz-Duenas F.J."/>
            <person name="Sabat G."/>
            <person name="Salamov A."/>
            <person name="Samejima M."/>
            <person name="Schmutz J."/>
            <person name="Slot J.C."/>
            <person name="St John F."/>
            <person name="Stenlid J."/>
            <person name="Sun H."/>
            <person name="Sun S."/>
            <person name="Syed K."/>
            <person name="Tsang A."/>
            <person name="Wiebenga A."/>
            <person name="Young D."/>
            <person name="Pisabarro A."/>
            <person name="Eastwood D.C."/>
            <person name="Martin F."/>
            <person name="Cullen D."/>
            <person name="Grigoriev I.V."/>
            <person name="Hibbett D.S."/>
        </authorList>
    </citation>
    <scope>NUCLEOTIDE SEQUENCE [LARGE SCALE GENOMIC DNA]</scope>
    <source>
        <strain evidence="4">RWD-64-598 SS2</strain>
    </source>
</reference>
<feature type="compositionally biased region" description="Basic and acidic residues" evidence="1">
    <location>
        <begin position="160"/>
        <end position="169"/>
    </location>
</feature>
<evidence type="ECO:0000313" key="3">
    <source>
        <dbReference type="EMBL" id="EIW84581.1"/>
    </source>
</evidence>
<keyword evidence="2" id="KW-0812">Transmembrane</keyword>
<feature type="region of interest" description="Disordered" evidence="1">
    <location>
        <begin position="136"/>
        <end position="177"/>
    </location>
</feature>
<feature type="transmembrane region" description="Helical" evidence="2">
    <location>
        <begin position="12"/>
        <end position="32"/>
    </location>
</feature>
<evidence type="ECO:0000256" key="2">
    <source>
        <dbReference type="SAM" id="Phobius"/>
    </source>
</evidence>
<dbReference type="AlphaFoldDB" id="A0A5M3N116"/>
<dbReference type="EMBL" id="JH711575">
    <property type="protein sequence ID" value="EIW84581.1"/>
    <property type="molecule type" value="Genomic_DNA"/>
</dbReference>
<keyword evidence="4" id="KW-1185">Reference proteome</keyword>
<dbReference type="RefSeq" id="XP_007766243.1">
    <property type="nucleotide sequence ID" value="XM_007768053.1"/>
</dbReference>
<gene>
    <name evidence="3" type="ORF">CONPUDRAFT_151595</name>
</gene>
<keyword evidence="2" id="KW-0472">Membrane</keyword>